<feature type="compositionally biased region" description="Polar residues" evidence="1">
    <location>
        <begin position="452"/>
        <end position="468"/>
    </location>
</feature>
<dbReference type="RefSeq" id="XP_009793300.1">
    <property type="nucleotide sequence ID" value="XM_009794998.1"/>
</dbReference>
<feature type="region of interest" description="Disordered" evidence="1">
    <location>
        <begin position="452"/>
        <end position="483"/>
    </location>
</feature>
<evidence type="ECO:0000313" key="2">
    <source>
        <dbReference type="Proteomes" id="UP000189701"/>
    </source>
</evidence>
<evidence type="ECO:0000256" key="1">
    <source>
        <dbReference type="SAM" id="MobiDB-lite"/>
    </source>
</evidence>
<name>A0A1U7Y3E3_NICSY</name>
<dbReference type="OrthoDB" id="1243432at2759"/>
<sequence>MQVVTVAPGVKNIVTGSDKIPVETHRISEDVQNAVQANNDKIDNCVATVQTTNDDVNSASLHGKSTEGVQRQESVEGVEVEDVDRDGESMQFKACGDPIIQASNSATVLPNDTCQKAAGDRVGASAQIDGLRDTKVQTLGFKWTGQKDVQLKVKAGKNLQAIDKMLRTVSNSNNFEVLAAVDDGKLISTDGATMNDTKDSHFSQQIVPVASSNKEGRTSTPTLHFSNHQVEKIIKESQIEMMLNVNPMFKQPLVTLNTSMYDIPSQSFGEHGGESGQPSISTGNNKEIIQAKVREMVINSKLWNDQREYDNEEGWGDGIAGFSSEEDDQEDDQDSAGEDIDSPVKPKFQGKSAAPKNNLNCHALAAPAASPNSKLNHNAPAFVPRISANAEATNLGQKATGDYVQQQQCSGEYSAGDRKATVVPKFGQNQIVTTEPLISLEERKLLDAMVSSTPLKSLNPATLSTGPVSKSKKKNAKHRTTIK</sequence>
<gene>
    <name evidence="3" type="primary">LOC104240214</name>
</gene>
<feature type="compositionally biased region" description="Basic residues" evidence="1">
    <location>
        <begin position="470"/>
        <end position="483"/>
    </location>
</feature>
<reference evidence="3" key="2">
    <citation type="submission" date="2025-08" db="UniProtKB">
        <authorList>
            <consortium name="RefSeq"/>
        </authorList>
    </citation>
    <scope>IDENTIFICATION</scope>
    <source>
        <tissue evidence="3">Leaf</tissue>
    </source>
</reference>
<feature type="region of interest" description="Disordered" evidence="1">
    <location>
        <begin position="309"/>
        <end position="355"/>
    </location>
</feature>
<protein>
    <submittedName>
        <fullName evidence="3">Uncharacterized protein LOC104240214</fullName>
    </submittedName>
</protein>
<dbReference type="AlphaFoldDB" id="A0A1U7Y3E3"/>
<reference evidence="2" key="1">
    <citation type="journal article" date="2013" name="Genome Biol.">
        <title>Reference genomes and transcriptomes of Nicotiana sylvestris and Nicotiana tomentosiformis.</title>
        <authorList>
            <person name="Sierro N."/>
            <person name="Battey J.N."/>
            <person name="Ouadi S."/>
            <person name="Bovet L."/>
            <person name="Goepfert S."/>
            <person name="Bakaher N."/>
            <person name="Peitsch M.C."/>
            <person name="Ivanov N.V."/>
        </authorList>
    </citation>
    <scope>NUCLEOTIDE SEQUENCE [LARGE SCALE GENOMIC DNA]</scope>
</reference>
<organism evidence="2 3">
    <name type="scientific">Nicotiana sylvestris</name>
    <name type="common">Wood tobacco</name>
    <name type="synonym">South American tobacco</name>
    <dbReference type="NCBI Taxonomy" id="4096"/>
    <lineage>
        <taxon>Eukaryota</taxon>
        <taxon>Viridiplantae</taxon>
        <taxon>Streptophyta</taxon>
        <taxon>Embryophyta</taxon>
        <taxon>Tracheophyta</taxon>
        <taxon>Spermatophyta</taxon>
        <taxon>Magnoliopsida</taxon>
        <taxon>eudicotyledons</taxon>
        <taxon>Gunneridae</taxon>
        <taxon>Pentapetalae</taxon>
        <taxon>asterids</taxon>
        <taxon>lamiids</taxon>
        <taxon>Solanales</taxon>
        <taxon>Solanaceae</taxon>
        <taxon>Nicotianoideae</taxon>
        <taxon>Nicotianeae</taxon>
        <taxon>Nicotiana</taxon>
    </lineage>
</organism>
<dbReference type="Proteomes" id="UP000189701">
    <property type="component" value="Unplaced"/>
</dbReference>
<accession>A0A1U7Y3E3</accession>
<feature type="compositionally biased region" description="Acidic residues" evidence="1">
    <location>
        <begin position="324"/>
        <end position="341"/>
    </location>
</feature>
<evidence type="ECO:0000313" key="3">
    <source>
        <dbReference type="RefSeq" id="XP_009793300.1"/>
    </source>
</evidence>
<proteinExistence type="predicted"/>
<keyword evidence="2" id="KW-1185">Reference proteome</keyword>